<evidence type="ECO:0000313" key="2">
    <source>
        <dbReference type="EMBL" id="VCX42595.1"/>
    </source>
</evidence>
<reference evidence="2 3" key="1">
    <citation type="submission" date="2018-10" db="EMBL/GenBank/DDBJ databases">
        <authorList>
            <person name="Ekblom R."/>
            <person name="Jareborg N."/>
        </authorList>
    </citation>
    <scope>NUCLEOTIDE SEQUENCE [LARGE SCALE GENOMIC DNA]</scope>
    <source>
        <tissue evidence="2">Muscle</tissue>
    </source>
</reference>
<feature type="region of interest" description="Disordered" evidence="1">
    <location>
        <begin position="39"/>
        <end position="200"/>
    </location>
</feature>
<feature type="compositionally biased region" description="Polar residues" evidence="1">
    <location>
        <begin position="119"/>
        <end position="128"/>
    </location>
</feature>
<gene>
    <name evidence="2" type="ORF">BN2614_LOCUS1</name>
</gene>
<feature type="compositionally biased region" description="Pro residues" evidence="1">
    <location>
        <begin position="52"/>
        <end position="63"/>
    </location>
</feature>
<accession>A0A9X9QAW2</accession>
<dbReference type="EMBL" id="CYRY02046805">
    <property type="protein sequence ID" value="VCX42595.1"/>
    <property type="molecule type" value="Genomic_DNA"/>
</dbReference>
<evidence type="ECO:0000313" key="3">
    <source>
        <dbReference type="Proteomes" id="UP000269945"/>
    </source>
</evidence>
<dbReference type="AlphaFoldDB" id="A0A9X9QAW2"/>
<proteinExistence type="predicted"/>
<feature type="compositionally biased region" description="Basic and acidic residues" evidence="1">
    <location>
        <begin position="300"/>
        <end position="318"/>
    </location>
</feature>
<protein>
    <submittedName>
        <fullName evidence="2">Uncharacterized protein</fullName>
    </submittedName>
</protein>
<feature type="region of interest" description="Disordered" evidence="1">
    <location>
        <begin position="297"/>
        <end position="318"/>
    </location>
</feature>
<evidence type="ECO:0000256" key="1">
    <source>
        <dbReference type="SAM" id="MobiDB-lite"/>
    </source>
</evidence>
<keyword evidence="3" id="KW-1185">Reference proteome</keyword>
<comment type="caution">
    <text evidence="2">The sequence shown here is derived from an EMBL/GenBank/DDBJ whole genome shotgun (WGS) entry which is preliminary data.</text>
</comment>
<sequence length="318" mass="33398">APPPEPTWLCLWARLVFRGARGSRSSGCCTTTRRWKLEAVLPGRGSRRRSAPGPPSARSPPPGRSSCRRRESRARLSGSRAPSSRGCGAGEVQEGGRRGVWVTPGRGWGGGIYPPPTSQPRAVTSSPAITAALGERGGVADGGDNTARPHTGLGKGDDSLLPQPSSGAEAAPPHPSGGEGRQPLSHPAPKLSLTGPLPARVRGWQSMEKDREARLHLMPAGWEWRAGTVPHATLGTLSAQRPRPERRASHRAVASTLEAPGAELLFGGTSAPSPPPCGAATSGLLMSLRERPGQEFCLSFDERSEKGTTKPFRPTDGD</sequence>
<dbReference type="Proteomes" id="UP000269945">
    <property type="component" value="Unassembled WGS sequence"/>
</dbReference>
<name>A0A9X9QAW2_GULGU</name>
<organism evidence="2 3">
    <name type="scientific">Gulo gulo</name>
    <name type="common">Wolverine</name>
    <name type="synonym">Gluton</name>
    <dbReference type="NCBI Taxonomy" id="48420"/>
    <lineage>
        <taxon>Eukaryota</taxon>
        <taxon>Metazoa</taxon>
        <taxon>Chordata</taxon>
        <taxon>Craniata</taxon>
        <taxon>Vertebrata</taxon>
        <taxon>Euteleostomi</taxon>
        <taxon>Mammalia</taxon>
        <taxon>Eutheria</taxon>
        <taxon>Laurasiatheria</taxon>
        <taxon>Carnivora</taxon>
        <taxon>Caniformia</taxon>
        <taxon>Musteloidea</taxon>
        <taxon>Mustelidae</taxon>
        <taxon>Guloninae</taxon>
        <taxon>Gulo</taxon>
    </lineage>
</organism>
<feature type="non-terminal residue" evidence="2">
    <location>
        <position position="1"/>
    </location>
</feature>